<evidence type="ECO:0000313" key="4">
    <source>
        <dbReference type="Proteomes" id="UP001365846"/>
    </source>
</evidence>
<evidence type="ECO:0000256" key="1">
    <source>
        <dbReference type="SAM" id="MobiDB-lite"/>
    </source>
</evidence>
<keyword evidence="4" id="KW-1185">Reference proteome</keyword>
<proteinExistence type="predicted"/>
<feature type="region of interest" description="Disordered" evidence="1">
    <location>
        <begin position="1"/>
        <end position="29"/>
    </location>
</feature>
<dbReference type="Proteomes" id="UP001365846">
    <property type="component" value="Unassembled WGS sequence"/>
</dbReference>
<feature type="transmembrane region" description="Helical" evidence="2">
    <location>
        <begin position="63"/>
        <end position="83"/>
    </location>
</feature>
<dbReference type="RefSeq" id="WP_340358270.1">
    <property type="nucleotide sequence ID" value="NZ_JBBKZU010000007.1"/>
</dbReference>
<evidence type="ECO:0000313" key="3">
    <source>
        <dbReference type="EMBL" id="MEJ8813037.1"/>
    </source>
</evidence>
<keyword evidence="2" id="KW-0812">Transmembrane</keyword>
<accession>A0ABU8VH83</accession>
<feature type="transmembrane region" description="Helical" evidence="2">
    <location>
        <begin position="98"/>
        <end position="119"/>
    </location>
</feature>
<comment type="caution">
    <text evidence="3">The sequence shown here is derived from an EMBL/GenBank/DDBJ whole genome shotgun (WGS) entry which is preliminary data.</text>
</comment>
<keyword evidence="2" id="KW-1133">Transmembrane helix</keyword>
<keyword evidence="2" id="KW-0472">Membrane</keyword>
<evidence type="ECO:0008006" key="5">
    <source>
        <dbReference type="Google" id="ProtNLM"/>
    </source>
</evidence>
<protein>
    <recommendedName>
        <fullName evidence="5">Transmembrane protein</fullName>
    </recommendedName>
</protein>
<name>A0ABU8VH83_9BURK</name>
<sequence length="121" mass="12718">MAATTAMEATTNEQTGSRRAGFEMARGGHETGAARAAQLASGLGAIVLGAGLALVSPPWLRNYAMPLLVVGAVVHGLGMSLNYRLESRNGPPLWWERALFWACWVCLTGLGVWIAASVAHA</sequence>
<reference evidence="3 4" key="1">
    <citation type="submission" date="2024-03" db="EMBL/GenBank/DDBJ databases">
        <title>Novel species of the genus Variovorax.</title>
        <authorList>
            <person name="Liu Q."/>
            <person name="Xin Y.-H."/>
        </authorList>
    </citation>
    <scope>NUCLEOTIDE SEQUENCE [LARGE SCALE GENOMIC DNA]</scope>
    <source>
        <strain evidence="3 4">KACC 18899</strain>
    </source>
</reference>
<feature type="compositionally biased region" description="Low complexity" evidence="1">
    <location>
        <begin position="1"/>
        <end position="11"/>
    </location>
</feature>
<feature type="transmembrane region" description="Helical" evidence="2">
    <location>
        <begin position="36"/>
        <end position="56"/>
    </location>
</feature>
<gene>
    <name evidence="3" type="ORF">WKW77_18270</name>
</gene>
<dbReference type="EMBL" id="JBBKZU010000007">
    <property type="protein sequence ID" value="MEJ8813037.1"/>
    <property type="molecule type" value="Genomic_DNA"/>
</dbReference>
<evidence type="ECO:0000256" key="2">
    <source>
        <dbReference type="SAM" id="Phobius"/>
    </source>
</evidence>
<organism evidence="3 4">
    <name type="scientific">Variovorax ureilyticus</name>
    <dbReference type="NCBI Taxonomy" id="1836198"/>
    <lineage>
        <taxon>Bacteria</taxon>
        <taxon>Pseudomonadati</taxon>
        <taxon>Pseudomonadota</taxon>
        <taxon>Betaproteobacteria</taxon>
        <taxon>Burkholderiales</taxon>
        <taxon>Comamonadaceae</taxon>
        <taxon>Variovorax</taxon>
    </lineage>
</organism>